<proteinExistence type="predicted"/>
<dbReference type="PANTHER" id="PTHR43333">
    <property type="entry name" value="2-HACID_DH_C DOMAIN-CONTAINING PROTEIN"/>
    <property type="match status" value="1"/>
</dbReference>
<dbReference type="InterPro" id="IPR006140">
    <property type="entry name" value="D-isomer_DH_NAD-bd"/>
</dbReference>
<evidence type="ECO:0000313" key="4">
    <source>
        <dbReference type="EMBL" id="MCX2522677.1"/>
    </source>
</evidence>
<protein>
    <submittedName>
        <fullName evidence="4">Glyoxylate/hydroxypyruvate reductase A</fullName>
    </submittedName>
</protein>
<dbReference type="AlphaFoldDB" id="A0AA41ZCA0"/>
<sequence>MPKQHFPLALAPLLALTCLQGGHGLLYCHYFMEAFVHILIHDLQKAACWQSALQDAFPDAQVDTTDEVGSVPAEILIVWQPPTALLAAQDQRLQAILNLGAGVDALLNSAALPDVPVFKLRGAGMEPFMTEYVRYGLLHFYRNMDHYHRDQRKGVWQPRGLEDRQDWPVCVLGLGTIGRYVAQAIAADGFPVHGWSRHEKHLDHVTTHAGEQALAPLLSKSRVVINLLPDTPLTRGYLNHQLLGCLPKGAVVINIGRGTTLVLEDLMARLDEGHLRGAVLDVFPEEPLNADHPIRGYDNVLITPHISGPTPIKGAIDQLVSYLQAIARKDFSEAVSREAGY</sequence>
<dbReference type="EMBL" id="JAPIVE010000001">
    <property type="protein sequence ID" value="MCX2522677.1"/>
    <property type="molecule type" value="Genomic_DNA"/>
</dbReference>
<accession>A0AA41ZCA0</accession>
<reference evidence="4" key="1">
    <citation type="submission" date="2022-11" db="EMBL/GenBank/DDBJ databases">
        <title>Larsenimonas rhizosphaerae sp. nov., isolated from a tidal mudflat.</title>
        <authorList>
            <person name="Lee S.D."/>
            <person name="Kim I.S."/>
        </authorList>
    </citation>
    <scope>NUCLEOTIDE SEQUENCE</scope>
    <source>
        <strain evidence="4">GH2-1</strain>
    </source>
</reference>
<keyword evidence="2" id="KW-0520">NAD</keyword>
<dbReference type="Proteomes" id="UP001165678">
    <property type="component" value="Unassembled WGS sequence"/>
</dbReference>
<dbReference type="Pfam" id="PF02826">
    <property type="entry name" value="2-Hacid_dh_C"/>
    <property type="match status" value="1"/>
</dbReference>
<dbReference type="GO" id="GO:0016491">
    <property type="term" value="F:oxidoreductase activity"/>
    <property type="evidence" value="ECO:0007669"/>
    <property type="project" value="UniProtKB-KW"/>
</dbReference>
<dbReference type="Gene3D" id="3.40.50.720">
    <property type="entry name" value="NAD(P)-binding Rossmann-like Domain"/>
    <property type="match status" value="2"/>
</dbReference>
<dbReference type="SUPFAM" id="SSF52283">
    <property type="entry name" value="Formate/glycerate dehydrogenase catalytic domain-like"/>
    <property type="match status" value="1"/>
</dbReference>
<name>A0AA41ZCA0_9GAMM</name>
<keyword evidence="5" id="KW-1185">Reference proteome</keyword>
<keyword evidence="1" id="KW-0560">Oxidoreductase</keyword>
<evidence type="ECO:0000256" key="1">
    <source>
        <dbReference type="ARBA" id="ARBA00023002"/>
    </source>
</evidence>
<organism evidence="4 5">
    <name type="scientific">Larsenimonas rhizosphaerae</name>
    <dbReference type="NCBI Taxonomy" id="2944682"/>
    <lineage>
        <taxon>Bacteria</taxon>
        <taxon>Pseudomonadati</taxon>
        <taxon>Pseudomonadota</taxon>
        <taxon>Gammaproteobacteria</taxon>
        <taxon>Oceanospirillales</taxon>
        <taxon>Halomonadaceae</taxon>
        <taxon>Larsenimonas</taxon>
    </lineage>
</organism>
<evidence type="ECO:0000259" key="3">
    <source>
        <dbReference type="Pfam" id="PF02826"/>
    </source>
</evidence>
<dbReference type="InterPro" id="IPR036291">
    <property type="entry name" value="NAD(P)-bd_dom_sf"/>
</dbReference>
<feature type="domain" description="D-isomer specific 2-hydroxyacid dehydrogenase NAD-binding" evidence="3">
    <location>
        <begin position="137"/>
        <end position="307"/>
    </location>
</feature>
<evidence type="ECO:0000256" key="2">
    <source>
        <dbReference type="ARBA" id="ARBA00023027"/>
    </source>
</evidence>
<dbReference type="GO" id="GO:0051287">
    <property type="term" value="F:NAD binding"/>
    <property type="evidence" value="ECO:0007669"/>
    <property type="project" value="InterPro"/>
</dbReference>
<comment type="caution">
    <text evidence="4">The sequence shown here is derived from an EMBL/GenBank/DDBJ whole genome shotgun (WGS) entry which is preliminary data.</text>
</comment>
<dbReference type="RefSeq" id="WP_265895191.1">
    <property type="nucleotide sequence ID" value="NZ_JAPIVE010000001.1"/>
</dbReference>
<dbReference type="SUPFAM" id="SSF51735">
    <property type="entry name" value="NAD(P)-binding Rossmann-fold domains"/>
    <property type="match status" value="1"/>
</dbReference>
<evidence type="ECO:0000313" key="5">
    <source>
        <dbReference type="Proteomes" id="UP001165678"/>
    </source>
</evidence>
<dbReference type="CDD" id="cd12164">
    <property type="entry name" value="GDH_like_2"/>
    <property type="match status" value="1"/>
</dbReference>
<dbReference type="PANTHER" id="PTHR43333:SF1">
    <property type="entry name" value="D-ISOMER SPECIFIC 2-HYDROXYACID DEHYDROGENASE NAD-BINDING DOMAIN-CONTAINING PROTEIN"/>
    <property type="match status" value="1"/>
</dbReference>
<gene>
    <name evidence="4" type="ORF">OQ287_00280</name>
</gene>